<dbReference type="PANTHER" id="PTHR46566">
    <property type="entry name" value="1-PHOSPHOFRUCTOKINASE-RELATED"/>
    <property type="match status" value="1"/>
</dbReference>
<dbReference type="PIRSF" id="PIRSF000535">
    <property type="entry name" value="1PFK/6PFK/LacC"/>
    <property type="match status" value="1"/>
</dbReference>
<evidence type="ECO:0000259" key="8">
    <source>
        <dbReference type="Pfam" id="PF00294"/>
    </source>
</evidence>
<evidence type="ECO:0000256" key="5">
    <source>
        <dbReference type="ARBA" id="ARBA00022840"/>
    </source>
</evidence>
<organism evidence="9 10">
    <name type="scientific">Arthrobacter crusticola</name>
    <dbReference type="NCBI Taxonomy" id="2547960"/>
    <lineage>
        <taxon>Bacteria</taxon>
        <taxon>Bacillati</taxon>
        <taxon>Actinomycetota</taxon>
        <taxon>Actinomycetes</taxon>
        <taxon>Micrococcales</taxon>
        <taxon>Micrococcaceae</taxon>
        <taxon>Arthrobacter</taxon>
    </lineage>
</organism>
<dbReference type="Proteomes" id="UP000295411">
    <property type="component" value="Unassembled WGS sequence"/>
</dbReference>
<feature type="domain" description="Carbohydrate kinase PfkB" evidence="8">
    <location>
        <begin position="9"/>
        <end position="297"/>
    </location>
</feature>
<reference evidence="9 10" key="1">
    <citation type="submission" date="2019-03" db="EMBL/GenBank/DDBJ databases">
        <title>Arthrobacter sp. nov., an bacterium isolated from biocrust in Mu Us Desert.</title>
        <authorList>
            <person name="Lixiong L."/>
        </authorList>
    </citation>
    <scope>NUCLEOTIDE SEQUENCE [LARGE SCALE GENOMIC DNA]</scope>
    <source>
        <strain evidence="9 10">SLN-3</strain>
    </source>
</reference>
<sequence>MIITLTANPSIDRTVELPLALTRGEVHRAVSAHQEAGGKGVNVSRALTKSGVHSLALLPGDEGDPVLAGLAAAAVPYRSLPIGAALRTNTALTEPDGTTTKVNEPGPTLSPEHTAALLDLVVTASAGASWLVLAGSLPPGVPADFYASATAEVRSRYGADAPRVAVDSSGGALAHAAAGAPDLLKPNAEELSELTGIGEGTELERDLELALRACTALVGGGVGAVLATLGSRGALLVTASGAWHARHSPVSARSTVGAGDSALAGYLLAAAAGEGPEGCLRQAVAHGSAAASLPGSEVPALDQTTPEAVTLTAFAPALNSGAPAHQAASSPKEEN</sequence>
<accession>A0A4R5TUK3</accession>
<dbReference type="InterPro" id="IPR017583">
    <property type="entry name" value="Tagatose/fructose_Pkinase"/>
</dbReference>
<gene>
    <name evidence="9" type="ORF">E2F48_12945</name>
</gene>
<dbReference type="PROSITE" id="PS00584">
    <property type="entry name" value="PFKB_KINASES_2"/>
    <property type="match status" value="1"/>
</dbReference>
<dbReference type="NCBIfam" id="TIGR03168">
    <property type="entry name" value="1-PFK"/>
    <property type="match status" value="1"/>
</dbReference>
<proteinExistence type="inferred from homology"/>
<dbReference type="SUPFAM" id="SSF53613">
    <property type="entry name" value="Ribokinase-like"/>
    <property type="match status" value="1"/>
</dbReference>
<keyword evidence="2 6" id="KW-0808">Transferase</keyword>
<comment type="similarity">
    <text evidence="1">Belongs to the carbohydrate kinase PfkB family.</text>
</comment>
<dbReference type="GO" id="GO:0005524">
    <property type="term" value="F:ATP binding"/>
    <property type="evidence" value="ECO:0007669"/>
    <property type="project" value="UniProtKB-KW"/>
</dbReference>
<dbReference type="EMBL" id="SMTK01000004">
    <property type="protein sequence ID" value="TDK24719.1"/>
    <property type="molecule type" value="Genomic_DNA"/>
</dbReference>
<keyword evidence="5" id="KW-0067">ATP-binding</keyword>
<dbReference type="PANTHER" id="PTHR46566:SF5">
    <property type="entry name" value="1-PHOSPHOFRUCTOKINASE"/>
    <property type="match status" value="1"/>
</dbReference>
<evidence type="ECO:0000313" key="9">
    <source>
        <dbReference type="EMBL" id="TDK24719.1"/>
    </source>
</evidence>
<comment type="caution">
    <text evidence="9">The sequence shown here is derived from an EMBL/GenBank/DDBJ whole genome shotgun (WGS) entry which is preliminary data.</text>
</comment>
<dbReference type="InterPro" id="IPR029056">
    <property type="entry name" value="Ribokinase-like"/>
</dbReference>
<dbReference type="AlphaFoldDB" id="A0A4R5TUK3"/>
<evidence type="ECO:0000256" key="4">
    <source>
        <dbReference type="ARBA" id="ARBA00022777"/>
    </source>
</evidence>
<evidence type="ECO:0000256" key="3">
    <source>
        <dbReference type="ARBA" id="ARBA00022741"/>
    </source>
</evidence>
<evidence type="ECO:0000313" key="10">
    <source>
        <dbReference type="Proteomes" id="UP000295411"/>
    </source>
</evidence>
<protein>
    <submittedName>
        <fullName evidence="9">1-phosphofructokinase family hexose kinase</fullName>
    </submittedName>
</protein>
<keyword evidence="4 9" id="KW-0418">Kinase</keyword>
<dbReference type="CDD" id="cd01164">
    <property type="entry name" value="FruK_PfkB_like"/>
    <property type="match status" value="1"/>
</dbReference>
<feature type="compositionally biased region" description="Polar residues" evidence="7">
    <location>
        <begin position="88"/>
        <end position="102"/>
    </location>
</feature>
<evidence type="ECO:0000256" key="2">
    <source>
        <dbReference type="ARBA" id="ARBA00022679"/>
    </source>
</evidence>
<feature type="region of interest" description="Disordered" evidence="7">
    <location>
        <begin position="88"/>
        <end position="109"/>
    </location>
</feature>
<keyword evidence="10" id="KW-1185">Reference proteome</keyword>
<keyword evidence="3" id="KW-0547">Nucleotide-binding</keyword>
<dbReference type="Pfam" id="PF00294">
    <property type="entry name" value="PfkB"/>
    <property type="match status" value="1"/>
</dbReference>
<dbReference type="GO" id="GO:0005829">
    <property type="term" value="C:cytosol"/>
    <property type="evidence" value="ECO:0007669"/>
    <property type="project" value="TreeGrafter"/>
</dbReference>
<name>A0A4R5TUK3_9MICC</name>
<dbReference type="InterPro" id="IPR011611">
    <property type="entry name" value="PfkB_dom"/>
</dbReference>
<evidence type="ECO:0000256" key="7">
    <source>
        <dbReference type="SAM" id="MobiDB-lite"/>
    </source>
</evidence>
<evidence type="ECO:0000256" key="1">
    <source>
        <dbReference type="ARBA" id="ARBA00010688"/>
    </source>
</evidence>
<dbReference type="InterPro" id="IPR002173">
    <property type="entry name" value="Carboh/pur_kinase_PfkB_CS"/>
</dbReference>
<dbReference type="OrthoDB" id="9801219at2"/>
<dbReference type="Gene3D" id="3.40.1190.20">
    <property type="match status" value="1"/>
</dbReference>
<dbReference type="GO" id="GO:0008443">
    <property type="term" value="F:phosphofructokinase activity"/>
    <property type="evidence" value="ECO:0007669"/>
    <property type="project" value="TreeGrafter"/>
</dbReference>
<evidence type="ECO:0000256" key="6">
    <source>
        <dbReference type="PIRNR" id="PIRNR000535"/>
    </source>
</evidence>
<dbReference type="RefSeq" id="WP_133404384.1">
    <property type="nucleotide sequence ID" value="NZ_SMTK01000004.1"/>
</dbReference>